<dbReference type="InterPro" id="IPR029063">
    <property type="entry name" value="SAM-dependent_MTases_sf"/>
</dbReference>
<proteinExistence type="predicted"/>
<evidence type="ECO:0000256" key="1">
    <source>
        <dbReference type="ARBA" id="ARBA00022603"/>
    </source>
</evidence>
<dbReference type="GO" id="GO:0008168">
    <property type="term" value="F:methyltransferase activity"/>
    <property type="evidence" value="ECO:0007669"/>
    <property type="project" value="UniProtKB-KW"/>
</dbReference>
<dbReference type="SUPFAM" id="SSF53335">
    <property type="entry name" value="S-adenosyl-L-methionine-dependent methyltransferases"/>
    <property type="match status" value="1"/>
</dbReference>
<dbReference type="Proteomes" id="UP000533637">
    <property type="component" value="Unassembled WGS sequence"/>
</dbReference>
<keyword evidence="1 4" id="KW-0489">Methyltransferase</keyword>
<evidence type="ECO:0000259" key="3">
    <source>
        <dbReference type="Pfam" id="PF13649"/>
    </source>
</evidence>
<gene>
    <name evidence="4" type="ORF">GGQ57_005170</name>
</gene>
<dbReference type="InterPro" id="IPR041698">
    <property type="entry name" value="Methyltransf_25"/>
</dbReference>
<evidence type="ECO:0000256" key="2">
    <source>
        <dbReference type="ARBA" id="ARBA00022679"/>
    </source>
</evidence>
<dbReference type="Gene3D" id="3.40.50.150">
    <property type="entry name" value="Vaccinia Virus protein VP39"/>
    <property type="match status" value="1"/>
</dbReference>
<dbReference type="EMBL" id="JACHOC010000015">
    <property type="protein sequence ID" value="MBB4625218.1"/>
    <property type="molecule type" value="Genomic_DNA"/>
</dbReference>
<organism evidence="4 5">
    <name type="scientific">Parabacteroides faecis</name>
    <dbReference type="NCBI Taxonomy" id="1217282"/>
    <lineage>
        <taxon>Bacteria</taxon>
        <taxon>Pseudomonadati</taxon>
        <taxon>Bacteroidota</taxon>
        <taxon>Bacteroidia</taxon>
        <taxon>Bacteroidales</taxon>
        <taxon>Tannerellaceae</taxon>
        <taxon>Parabacteroides</taxon>
    </lineage>
</organism>
<name>A0ABR6KUM8_9BACT</name>
<keyword evidence="5" id="KW-1185">Reference proteome</keyword>
<protein>
    <submittedName>
        <fullName evidence="4">SAM-dependent methyltransferase</fullName>
    </submittedName>
</protein>
<dbReference type="Pfam" id="PF13649">
    <property type="entry name" value="Methyltransf_25"/>
    <property type="match status" value="1"/>
</dbReference>
<dbReference type="PANTHER" id="PTHR43861">
    <property type="entry name" value="TRANS-ACONITATE 2-METHYLTRANSFERASE-RELATED"/>
    <property type="match status" value="1"/>
</dbReference>
<dbReference type="GO" id="GO:0032259">
    <property type="term" value="P:methylation"/>
    <property type="evidence" value="ECO:0007669"/>
    <property type="project" value="UniProtKB-KW"/>
</dbReference>
<evidence type="ECO:0000313" key="4">
    <source>
        <dbReference type="EMBL" id="MBB4625218.1"/>
    </source>
</evidence>
<evidence type="ECO:0000313" key="5">
    <source>
        <dbReference type="Proteomes" id="UP000533637"/>
    </source>
</evidence>
<comment type="caution">
    <text evidence="4">The sequence shown here is derived from an EMBL/GenBank/DDBJ whole genome shotgun (WGS) entry which is preliminary data.</text>
</comment>
<reference evidence="4 5" key="1">
    <citation type="submission" date="2020-08" db="EMBL/GenBank/DDBJ databases">
        <title>Genomic Encyclopedia of Type Strains, Phase IV (KMG-IV): sequencing the most valuable type-strain genomes for metagenomic binning, comparative biology and taxonomic classification.</title>
        <authorList>
            <person name="Goeker M."/>
        </authorList>
    </citation>
    <scope>NUCLEOTIDE SEQUENCE [LARGE SCALE GENOMIC DNA]</scope>
    <source>
        <strain evidence="4 5">DSM 102983</strain>
    </source>
</reference>
<dbReference type="RefSeq" id="WP_183672520.1">
    <property type="nucleotide sequence ID" value="NZ_BMPB01000023.1"/>
</dbReference>
<dbReference type="PANTHER" id="PTHR43861:SF1">
    <property type="entry name" value="TRANS-ACONITATE 2-METHYLTRANSFERASE"/>
    <property type="match status" value="1"/>
</dbReference>
<accession>A0ABR6KUM8</accession>
<sequence>MNSDYKVGDLIYDANIYDGMNTDLTDLQFYKRWLPKGKETRILELCCGTGRLTVPIAKDGYDITGVDYTSSMLDQAKIKASEAGLEIPFIEADIRTLNLQEKYDLIFIPFNSIHHLYKNEDLFKAFSVVKNHLKDGGLFLLDCFNPNIRYIVEGEKEPMEIAAYTTDDGREVLIKQTMRYENTTQINRIEWHYFINGKFNSNQNLDMRMFFPQELDSYLEWNGFNIIHKYGGFDGEAFNDDSEKQIFVCRC</sequence>
<dbReference type="Gene3D" id="2.20.25.110">
    <property type="entry name" value="S-adenosyl-L-methionine-dependent methyltransferases"/>
    <property type="match status" value="1"/>
</dbReference>
<feature type="domain" description="Methyltransferase" evidence="3">
    <location>
        <begin position="42"/>
        <end position="137"/>
    </location>
</feature>
<dbReference type="CDD" id="cd02440">
    <property type="entry name" value="AdoMet_MTases"/>
    <property type="match status" value="1"/>
</dbReference>
<keyword evidence="2" id="KW-0808">Transferase</keyword>